<evidence type="ECO:0000313" key="4">
    <source>
        <dbReference type="Proteomes" id="UP000008549"/>
    </source>
</evidence>
<dbReference type="KEGG" id="cbr:CBG_03514"/>
<dbReference type="InterPro" id="IPR035940">
    <property type="entry name" value="CAP_sf"/>
</dbReference>
<dbReference type="Proteomes" id="UP000008549">
    <property type="component" value="Unassembled WGS sequence"/>
</dbReference>
<dbReference type="Gene3D" id="3.40.33.10">
    <property type="entry name" value="CAP"/>
    <property type="match status" value="1"/>
</dbReference>
<sequence>MKFIFCILFVLRCASAQFSATAKEAILKTHNDLRSAIARGNYSANEVLRLPASNMRKMKWDSCLEESARNLAITCPDDHYEGAEYGENVFVIYTGTPGLIRYWALEHWISQLNSQWYERTITKDTQMAWAEIDSIGCYLQKCEQWSSEPPLDKIVMVCKYELPDNLSSSRLYKPGTACSSCDPGFTCETDSGLCV</sequence>
<keyword evidence="4" id="KW-1185">Reference proteome</keyword>
<dbReference type="CTD" id="8576648"/>
<dbReference type="SMART" id="SM00198">
    <property type="entry name" value="SCP"/>
    <property type="match status" value="1"/>
</dbReference>
<protein>
    <submittedName>
        <fullName evidence="3">Protein CBG03514</fullName>
    </submittedName>
</protein>
<dbReference type="GeneID" id="8576648"/>
<feature type="signal peptide" evidence="1">
    <location>
        <begin position="1"/>
        <end position="16"/>
    </location>
</feature>
<reference evidence="3 4" key="2">
    <citation type="journal article" date="2011" name="PLoS Genet.">
        <title>Caenorhabditis briggsae recombinant inbred line genotypes reveal inter-strain incompatibility and the evolution of recombination.</title>
        <authorList>
            <person name="Ross J.A."/>
            <person name="Koboldt D.C."/>
            <person name="Staisch J.E."/>
            <person name="Chamberlin H.M."/>
            <person name="Gupta B.P."/>
            <person name="Miller R.D."/>
            <person name="Baird S.E."/>
            <person name="Haag E.S."/>
        </authorList>
    </citation>
    <scope>NUCLEOTIDE SEQUENCE [LARGE SCALE GENOMIC DNA]</scope>
    <source>
        <strain evidence="3 4">AF16</strain>
    </source>
</reference>
<evidence type="ECO:0000256" key="1">
    <source>
        <dbReference type="SAM" id="SignalP"/>
    </source>
</evidence>
<accession>A8WV85</accession>
<proteinExistence type="predicted"/>
<dbReference type="SUPFAM" id="SSF55797">
    <property type="entry name" value="PR-1-like"/>
    <property type="match status" value="1"/>
</dbReference>
<dbReference type="FunFam" id="3.40.33.10:FF:000013">
    <property type="entry name" value="SCP-Like extracellular protein"/>
    <property type="match status" value="1"/>
</dbReference>
<dbReference type="AlphaFoldDB" id="A8WV85"/>
<dbReference type="Pfam" id="PF00188">
    <property type="entry name" value="CAP"/>
    <property type="match status" value="1"/>
</dbReference>
<dbReference type="InterPro" id="IPR001283">
    <property type="entry name" value="CRISP-related"/>
</dbReference>
<evidence type="ECO:0000313" key="5">
    <source>
        <dbReference type="WormBase" id="CBG03514"/>
    </source>
</evidence>
<name>A8WV85_CAEBR</name>
<feature type="chain" id="PRO_5002732089" evidence="1">
    <location>
        <begin position="17"/>
        <end position="195"/>
    </location>
</feature>
<dbReference type="HOGENOM" id="CLU_035730_7_1_1"/>
<reference evidence="3 4" key="1">
    <citation type="journal article" date="2003" name="PLoS Biol.">
        <title>The genome sequence of Caenorhabditis briggsae: a platform for comparative genomics.</title>
        <authorList>
            <person name="Stein L.D."/>
            <person name="Bao Z."/>
            <person name="Blasiar D."/>
            <person name="Blumenthal T."/>
            <person name="Brent M.R."/>
            <person name="Chen N."/>
            <person name="Chinwalla A."/>
            <person name="Clarke L."/>
            <person name="Clee C."/>
            <person name="Coghlan A."/>
            <person name="Coulson A."/>
            <person name="D'Eustachio P."/>
            <person name="Fitch D.H."/>
            <person name="Fulton L.A."/>
            <person name="Fulton R.E."/>
            <person name="Griffiths-Jones S."/>
            <person name="Harris T.W."/>
            <person name="Hillier L.W."/>
            <person name="Kamath R."/>
            <person name="Kuwabara P.E."/>
            <person name="Mardis E.R."/>
            <person name="Marra M.A."/>
            <person name="Miner T.L."/>
            <person name="Minx P."/>
            <person name="Mullikin J.C."/>
            <person name="Plumb R.W."/>
            <person name="Rogers J."/>
            <person name="Schein J.E."/>
            <person name="Sohrmann M."/>
            <person name="Spieth J."/>
            <person name="Stajich J.E."/>
            <person name="Wei C."/>
            <person name="Willey D."/>
            <person name="Wilson R.K."/>
            <person name="Durbin R."/>
            <person name="Waterston R.H."/>
        </authorList>
    </citation>
    <scope>NUCLEOTIDE SEQUENCE [LARGE SCALE GENOMIC DNA]</scope>
    <source>
        <strain evidence="3 4">AF16</strain>
    </source>
</reference>
<dbReference type="OMA" id="RCASAQF"/>
<dbReference type="CDD" id="cd05380">
    <property type="entry name" value="CAP_euk"/>
    <property type="match status" value="1"/>
</dbReference>
<feature type="domain" description="SCP" evidence="2">
    <location>
        <begin position="21"/>
        <end position="168"/>
    </location>
</feature>
<dbReference type="PANTHER" id="PTHR10334">
    <property type="entry name" value="CYSTEINE-RICH SECRETORY PROTEIN-RELATED"/>
    <property type="match status" value="1"/>
</dbReference>
<dbReference type="WormBase" id="CBG03514">
    <property type="protein sequence ID" value="CBP30305"/>
    <property type="gene ID" value="WBGene00026366"/>
</dbReference>
<dbReference type="GO" id="GO:0005615">
    <property type="term" value="C:extracellular space"/>
    <property type="evidence" value="ECO:0000318"/>
    <property type="project" value="GO_Central"/>
</dbReference>
<keyword evidence="1" id="KW-0732">Signal</keyword>
<dbReference type="InParanoid" id="A8WV85"/>
<evidence type="ECO:0000259" key="2">
    <source>
        <dbReference type="SMART" id="SM00198"/>
    </source>
</evidence>
<gene>
    <name evidence="3 5" type="ORF">CBG03514</name>
    <name evidence="3" type="ORF">CBG_03514</name>
</gene>
<dbReference type="EMBL" id="HE600967">
    <property type="protein sequence ID" value="CAP24396.2"/>
    <property type="molecule type" value="Genomic_DNA"/>
</dbReference>
<dbReference type="InterPro" id="IPR014044">
    <property type="entry name" value="CAP_dom"/>
</dbReference>
<dbReference type="RefSeq" id="XP_002634655.2">
    <property type="nucleotide sequence ID" value="XM_002634609.2"/>
</dbReference>
<organism evidence="3 4">
    <name type="scientific">Caenorhabditis briggsae</name>
    <dbReference type="NCBI Taxonomy" id="6238"/>
    <lineage>
        <taxon>Eukaryota</taxon>
        <taxon>Metazoa</taxon>
        <taxon>Ecdysozoa</taxon>
        <taxon>Nematoda</taxon>
        <taxon>Chromadorea</taxon>
        <taxon>Rhabditida</taxon>
        <taxon>Rhabditina</taxon>
        <taxon>Rhabditomorpha</taxon>
        <taxon>Rhabditoidea</taxon>
        <taxon>Rhabditidae</taxon>
        <taxon>Peloderinae</taxon>
        <taxon>Caenorhabditis</taxon>
    </lineage>
</organism>
<evidence type="ECO:0000313" key="3">
    <source>
        <dbReference type="EMBL" id="CAP24396.2"/>
    </source>
</evidence>
<dbReference type="eggNOG" id="KOG3017">
    <property type="taxonomic scope" value="Eukaryota"/>
</dbReference>